<evidence type="ECO:0000313" key="1">
    <source>
        <dbReference type="EMBL" id="VGO19650.1"/>
    </source>
</evidence>
<name>A0A6C2UHI1_9BACT</name>
<protein>
    <submittedName>
        <fullName evidence="1">Uncharacterized protein</fullName>
    </submittedName>
</protein>
<evidence type="ECO:0000313" key="2">
    <source>
        <dbReference type="Proteomes" id="UP000346198"/>
    </source>
</evidence>
<dbReference type="AlphaFoldDB" id="A0A6C2UHI1"/>
<keyword evidence="2" id="KW-1185">Reference proteome</keyword>
<gene>
    <name evidence="1" type="ORF">SCARR_01709</name>
</gene>
<accession>A0A6C2UHI1</accession>
<dbReference type="EMBL" id="CAAHFH010000001">
    <property type="protein sequence ID" value="VGO19650.1"/>
    <property type="molecule type" value="Genomic_DNA"/>
</dbReference>
<organism evidence="1 2">
    <name type="scientific">Pontiella sulfatireligans</name>
    <dbReference type="NCBI Taxonomy" id="2750658"/>
    <lineage>
        <taxon>Bacteria</taxon>
        <taxon>Pseudomonadati</taxon>
        <taxon>Kiritimatiellota</taxon>
        <taxon>Kiritimatiellia</taxon>
        <taxon>Kiritimatiellales</taxon>
        <taxon>Pontiellaceae</taxon>
        <taxon>Pontiella</taxon>
    </lineage>
</organism>
<reference evidence="1 2" key="1">
    <citation type="submission" date="2019-04" db="EMBL/GenBank/DDBJ databases">
        <authorList>
            <person name="Van Vliet M D."/>
        </authorList>
    </citation>
    <scope>NUCLEOTIDE SEQUENCE [LARGE SCALE GENOMIC DNA]</scope>
    <source>
        <strain evidence="1 2">F21</strain>
    </source>
</reference>
<dbReference type="Proteomes" id="UP000346198">
    <property type="component" value="Unassembled WGS sequence"/>
</dbReference>
<proteinExistence type="predicted"/>
<sequence>MDPPLFFFNFIDVRQADIVQITQGGVVGRLFFAGNPPLARANKLEHLILGDGAQIAAEAGDLVDVELWQVLPELDHDFLVDIGRIGLGYIHVADHGIDVPLVDLNKLFPRPFVLLILHAGNQRLAGGILVVRAFYHVIDHINETPHCRFFIRKDIFFVKTSKPR</sequence>